<dbReference type="AlphaFoldDB" id="A0A1G8Y7G0"/>
<evidence type="ECO:0000313" key="2">
    <source>
        <dbReference type="EMBL" id="SDJ98135.1"/>
    </source>
</evidence>
<evidence type="ECO:0000259" key="1">
    <source>
        <dbReference type="Pfam" id="PF14534"/>
    </source>
</evidence>
<dbReference type="OrthoDB" id="582586at2"/>
<name>A0A1G8Y7G0_ACTMZ</name>
<feature type="domain" description="DUF4440" evidence="1">
    <location>
        <begin position="43"/>
        <end position="144"/>
    </location>
</feature>
<keyword evidence="3" id="KW-1185">Reference proteome</keyword>
<dbReference type="NCBIfam" id="TIGR02246">
    <property type="entry name" value="SgcJ/EcaC family oxidoreductase"/>
    <property type="match status" value="1"/>
</dbReference>
<dbReference type="RefSeq" id="WP_092627231.1">
    <property type="nucleotide sequence ID" value="NZ_FNFM01000003.1"/>
</dbReference>
<dbReference type="EMBL" id="FNFM01000003">
    <property type="protein sequence ID" value="SDJ98135.1"/>
    <property type="molecule type" value="Genomic_DNA"/>
</dbReference>
<dbReference type="InterPro" id="IPR011944">
    <property type="entry name" value="Steroid_delta5-4_isomerase"/>
</dbReference>
<reference evidence="3" key="1">
    <citation type="submission" date="2016-10" db="EMBL/GenBank/DDBJ databases">
        <authorList>
            <person name="Varghese N."/>
            <person name="Submissions S."/>
        </authorList>
    </citation>
    <scope>NUCLEOTIDE SEQUENCE [LARGE SCALE GENOMIC DNA]</scope>
    <source>
        <strain evidence="3">DSM 45460</strain>
    </source>
</reference>
<accession>A0A1G8Y7G0</accession>
<dbReference type="Pfam" id="PF14534">
    <property type="entry name" value="DUF4440"/>
    <property type="match status" value="1"/>
</dbReference>
<protein>
    <recommendedName>
        <fullName evidence="1">DUF4440 domain-containing protein</fullName>
    </recommendedName>
</protein>
<proteinExistence type="predicted"/>
<evidence type="ECO:0000313" key="3">
    <source>
        <dbReference type="Proteomes" id="UP000199213"/>
    </source>
</evidence>
<dbReference type="Proteomes" id="UP000199213">
    <property type="component" value="Unassembled WGS sequence"/>
</dbReference>
<sequence length="159" mass="17242">MPTTTSWGSAARILAESGVAEDTSFFGPFTGTDERAVLTVPMRIQAAWSANDPDAFAEVFAENGSLLLQDNQLVGKERIRQYMNEGFRGDLRGACVTGWPLEVRFLDTDVAMVVTEGGIVLAGEQELATQRRIRAVWVIVKRTDGSVKLLSHQSSPVGG</sequence>
<dbReference type="InterPro" id="IPR027843">
    <property type="entry name" value="DUF4440"/>
</dbReference>
<dbReference type="Gene3D" id="3.10.450.50">
    <property type="match status" value="1"/>
</dbReference>
<gene>
    <name evidence="2" type="ORF">SAMN04487820_103268</name>
</gene>
<dbReference type="InterPro" id="IPR032710">
    <property type="entry name" value="NTF2-like_dom_sf"/>
</dbReference>
<dbReference type="SUPFAM" id="SSF54427">
    <property type="entry name" value="NTF2-like"/>
    <property type="match status" value="1"/>
</dbReference>
<organism evidence="2 3">
    <name type="scientific">Actinopolyspora mzabensis</name>
    <dbReference type="NCBI Taxonomy" id="995066"/>
    <lineage>
        <taxon>Bacteria</taxon>
        <taxon>Bacillati</taxon>
        <taxon>Actinomycetota</taxon>
        <taxon>Actinomycetes</taxon>
        <taxon>Actinopolysporales</taxon>
        <taxon>Actinopolysporaceae</taxon>
        <taxon>Actinopolyspora</taxon>
    </lineage>
</organism>